<evidence type="ECO:0000256" key="4">
    <source>
        <dbReference type="ARBA" id="ARBA00022840"/>
    </source>
</evidence>
<keyword evidence="9" id="KW-1185">Reference proteome</keyword>
<dbReference type="Pfam" id="PF00005">
    <property type="entry name" value="ABC_tran"/>
    <property type="match status" value="1"/>
</dbReference>
<proteinExistence type="inferred from homology"/>
<dbReference type="RefSeq" id="WP_139861726.1">
    <property type="nucleotide sequence ID" value="NZ_CAADFC020000016.1"/>
</dbReference>
<name>A0A508TBU8_9BRAD</name>
<organism evidence="8 9">
    <name type="scientific">Bradyrhizobium ivorense</name>
    <dbReference type="NCBI Taxonomy" id="2511166"/>
    <lineage>
        <taxon>Bacteria</taxon>
        <taxon>Pseudomonadati</taxon>
        <taxon>Pseudomonadota</taxon>
        <taxon>Alphaproteobacteria</taxon>
        <taxon>Hyphomicrobiales</taxon>
        <taxon>Nitrobacteraceae</taxon>
        <taxon>Bradyrhizobium</taxon>
    </lineage>
</organism>
<dbReference type="OrthoDB" id="9776369at2"/>
<evidence type="ECO:0000256" key="3">
    <source>
        <dbReference type="ARBA" id="ARBA00022741"/>
    </source>
</evidence>
<dbReference type="PROSITE" id="PS00211">
    <property type="entry name" value="ABC_TRANSPORTER_1"/>
    <property type="match status" value="1"/>
</dbReference>
<evidence type="ECO:0000313" key="9">
    <source>
        <dbReference type="Proteomes" id="UP000328092"/>
    </source>
</evidence>
<keyword evidence="3" id="KW-0547">Nucleotide-binding</keyword>
<dbReference type="PANTHER" id="PTHR43820:SF6">
    <property type="entry name" value="ABC TRANSPORTER ATP-BINDING PROTEIN"/>
    <property type="match status" value="1"/>
</dbReference>
<evidence type="ECO:0000256" key="1">
    <source>
        <dbReference type="ARBA" id="ARBA00005417"/>
    </source>
</evidence>
<dbReference type="GO" id="GO:0016887">
    <property type="term" value="F:ATP hydrolysis activity"/>
    <property type="evidence" value="ECO:0007669"/>
    <property type="project" value="InterPro"/>
</dbReference>
<dbReference type="InterPro" id="IPR017871">
    <property type="entry name" value="ABC_transporter-like_CS"/>
</dbReference>
<dbReference type="InterPro" id="IPR052156">
    <property type="entry name" value="BCAA_Transport_ATP-bd_LivF"/>
</dbReference>
<comment type="function">
    <text evidence="6">Involved in beta-(1--&gt;2)glucan export. Transmembrane domains (TMD) form a pore in the inner membrane and the ATP-binding domain (NBD) is responsible for energy generation.</text>
</comment>
<keyword evidence="4 8" id="KW-0067">ATP-binding</keyword>
<dbReference type="GO" id="GO:0015658">
    <property type="term" value="F:branched-chain amino acid transmembrane transporter activity"/>
    <property type="evidence" value="ECO:0007669"/>
    <property type="project" value="TreeGrafter"/>
</dbReference>
<dbReference type="SUPFAM" id="SSF52540">
    <property type="entry name" value="P-loop containing nucleoside triphosphate hydrolases"/>
    <property type="match status" value="1"/>
</dbReference>
<keyword evidence="2" id="KW-0813">Transport</keyword>
<dbReference type="CDD" id="cd03224">
    <property type="entry name" value="ABC_TM1139_LivF_branched"/>
    <property type="match status" value="1"/>
</dbReference>
<dbReference type="InterPro" id="IPR027417">
    <property type="entry name" value="P-loop_NTPase"/>
</dbReference>
<dbReference type="GO" id="GO:0005524">
    <property type="term" value="F:ATP binding"/>
    <property type="evidence" value="ECO:0007669"/>
    <property type="project" value="UniProtKB-KW"/>
</dbReference>
<keyword evidence="5" id="KW-0029">Amino-acid transport</keyword>
<evidence type="ECO:0000259" key="7">
    <source>
        <dbReference type="PROSITE" id="PS50893"/>
    </source>
</evidence>
<gene>
    <name evidence="8" type="primary">livF_18</name>
    <name evidence="8" type="ORF">CI1B_45940</name>
</gene>
<protein>
    <submittedName>
        <fullName evidence="8">High-affinity branched-chain amino acid transport ATP-binding protein LivF</fullName>
    </submittedName>
</protein>
<dbReference type="Gene3D" id="3.40.50.300">
    <property type="entry name" value="P-loop containing nucleotide triphosphate hydrolases"/>
    <property type="match status" value="1"/>
</dbReference>
<evidence type="ECO:0000313" key="8">
    <source>
        <dbReference type="EMBL" id="VIO72945.1"/>
    </source>
</evidence>
<dbReference type="Proteomes" id="UP000328092">
    <property type="component" value="Unassembled WGS sequence"/>
</dbReference>
<reference evidence="8" key="1">
    <citation type="submission" date="2019-02" db="EMBL/GenBank/DDBJ databases">
        <authorList>
            <person name="Pothier F.J."/>
        </authorList>
    </citation>
    <scope>NUCLEOTIDE SEQUENCE</scope>
    <source>
        <strain evidence="8">CI-1B</strain>
    </source>
</reference>
<feature type="domain" description="ABC transporter" evidence="7">
    <location>
        <begin position="2"/>
        <end position="237"/>
    </location>
</feature>
<dbReference type="GO" id="GO:0015807">
    <property type="term" value="P:L-amino acid transport"/>
    <property type="evidence" value="ECO:0007669"/>
    <property type="project" value="TreeGrafter"/>
</dbReference>
<dbReference type="InterPro" id="IPR003439">
    <property type="entry name" value="ABC_transporter-like_ATP-bd"/>
</dbReference>
<dbReference type="PANTHER" id="PTHR43820">
    <property type="entry name" value="HIGH-AFFINITY BRANCHED-CHAIN AMINO ACID TRANSPORT ATP-BINDING PROTEIN LIVF"/>
    <property type="match status" value="1"/>
</dbReference>
<accession>A0A508TBU8</accession>
<dbReference type="InterPro" id="IPR003593">
    <property type="entry name" value="AAA+_ATPase"/>
</dbReference>
<comment type="caution">
    <text evidence="8">The sequence shown here is derived from an EMBL/GenBank/DDBJ whole genome shotgun (WGS) entry which is preliminary data.</text>
</comment>
<evidence type="ECO:0000256" key="5">
    <source>
        <dbReference type="ARBA" id="ARBA00022970"/>
    </source>
</evidence>
<sequence>MSTLMTVSRLDVRYGQKLAVNQACLDVAAGTITTIIGANGAGKTSLLSGLMGLAARSGSIVFQGRDVSDEPPESKVRRGMILVPERRELFGSMSVQDNLLLGAMAVKATRHSRRDRLDLVYKKYPRLSERRTQQAGTLSGGERQMLALGRALMGNPRLLMLDEPSLGLAPNFVNQMFEWIVGLREEGMSILLIEQNARLALDVAQYAYVMRQGEISPRADAAEMRSREDIAAQYLGPRRKA</sequence>
<dbReference type="EMBL" id="CAADFC020000016">
    <property type="protein sequence ID" value="VIO72945.1"/>
    <property type="molecule type" value="Genomic_DNA"/>
</dbReference>
<evidence type="ECO:0000256" key="6">
    <source>
        <dbReference type="ARBA" id="ARBA00024722"/>
    </source>
</evidence>
<dbReference type="AlphaFoldDB" id="A0A508TBU8"/>
<dbReference type="SMART" id="SM00382">
    <property type="entry name" value="AAA"/>
    <property type="match status" value="1"/>
</dbReference>
<evidence type="ECO:0000256" key="2">
    <source>
        <dbReference type="ARBA" id="ARBA00022448"/>
    </source>
</evidence>
<dbReference type="PROSITE" id="PS50893">
    <property type="entry name" value="ABC_TRANSPORTER_2"/>
    <property type="match status" value="1"/>
</dbReference>
<comment type="similarity">
    <text evidence="1">Belongs to the ABC transporter superfamily.</text>
</comment>